<sequence length="161" mass="18624">MKWVTFISLLFLFSSAYSRGVFRRDAYKSEIAYRFNDLGEHHFKGLVLVTFSQYFQKCPFEEHVKLVNEINEFAKTCVADESAANCDKDLHTLFGDKLCSIPSLRDNYGEMADCCDKQEPERNECFLQHKDDSPNLPRLVRPETDVLCTSFQGNENKFLAV</sequence>
<dbReference type="InterPro" id="IPR000264">
    <property type="entry name" value="ALB/AFP/VDB"/>
</dbReference>
<dbReference type="OrthoDB" id="9831433at2759"/>
<evidence type="ECO:0000256" key="7">
    <source>
        <dbReference type="ARBA" id="ARBA00022729"/>
    </source>
</evidence>
<keyword evidence="6" id="KW-0479">Metal-binding</keyword>
<protein>
    <recommendedName>
        <fullName evidence="14">Albumin</fullName>
    </recommendedName>
</protein>
<comment type="subcellular location">
    <subcellularLocation>
        <location evidence="1">Secreted</location>
    </subcellularLocation>
</comment>
<evidence type="ECO:0000256" key="9">
    <source>
        <dbReference type="ARBA" id="ARBA00022833"/>
    </source>
</evidence>
<proteinExistence type="predicted"/>
<evidence type="ECO:0000256" key="8">
    <source>
        <dbReference type="ARBA" id="ARBA00022737"/>
    </source>
</evidence>
<evidence type="ECO:0000256" key="5">
    <source>
        <dbReference type="ARBA" id="ARBA00022685"/>
    </source>
</evidence>
<dbReference type="RefSeq" id="XP_020006729.1">
    <property type="nucleotide sequence ID" value="XM_020151140.1"/>
</dbReference>
<dbReference type="GO" id="GO:0005737">
    <property type="term" value="C:cytoplasm"/>
    <property type="evidence" value="ECO:0007669"/>
    <property type="project" value="TreeGrafter"/>
</dbReference>
<keyword evidence="4" id="KW-0597">Phosphoprotein</keyword>
<dbReference type="SUPFAM" id="SSF48552">
    <property type="entry name" value="Serum albumin-like"/>
    <property type="match status" value="1"/>
</dbReference>
<dbReference type="PANTHER" id="PTHR11385:SF15">
    <property type="entry name" value="ALBUMIN"/>
    <property type="match status" value="1"/>
</dbReference>
<evidence type="ECO:0000256" key="2">
    <source>
        <dbReference type="ARBA" id="ARBA00022481"/>
    </source>
</evidence>
<evidence type="ECO:0000256" key="11">
    <source>
        <dbReference type="ARBA" id="ARBA00023008"/>
    </source>
</evidence>
<evidence type="ECO:0000256" key="10">
    <source>
        <dbReference type="ARBA" id="ARBA00022837"/>
    </source>
</evidence>
<keyword evidence="11" id="KW-0186">Copper</keyword>
<feature type="domain" description="Albumin" evidence="16">
    <location>
        <begin position="19"/>
        <end position="161"/>
    </location>
</feature>
<dbReference type="GO" id="GO:1903981">
    <property type="term" value="F:enterobactin binding"/>
    <property type="evidence" value="ECO:0007669"/>
    <property type="project" value="TreeGrafter"/>
</dbReference>
<keyword evidence="7 15" id="KW-0732">Signal</keyword>
<keyword evidence="9" id="KW-0862">Zinc</keyword>
<evidence type="ECO:0000256" key="14">
    <source>
        <dbReference type="ARBA" id="ARBA00039343"/>
    </source>
</evidence>
<dbReference type="GO" id="GO:0008289">
    <property type="term" value="F:lipid binding"/>
    <property type="evidence" value="ECO:0007669"/>
    <property type="project" value="UniProtKB-KW"/>
</dbReference>
<evidence type="ECO:0000259" key="16">
    <source>
        <dbReference type="PROSITE" id="PS51438"/>
    </source>
</evidence>
<dbReference type="KEGG" id="ccan:109674018"/>
<dbReference type="GO" id="GO:0046872">
    <property type="term" value="F:metal ion binding"/>
    <property type="evidence" value="ECO:0007669"/>
    <property type="project" value="UniProtKB-KW"/>
</dbReference>
<dbReference type="InterPro" id="IPR020858">
    <property type="entry name" value="Serum_albumin-like"/>
</dbReference>
<dbReference type="GO" id="GO:0072562">
    <property type="term" value="C:blood microparticle"/>
    <property type="evidence" value="ECO:0007669"/>
    <property type="project" value="TreeGrafter"/>
</dbReference>
<keyword evidence="10" id="KW-0106">Calcium</keyword>
<keyword evidence="5" id="KW-0165">Cleavage on pair of basic residues</keyword>
<organism evidence="17">
    <name type="scientific">Castor canadensis</name>
    <name type="common">American beaver</name>
    <dbReference type="NCBI Taxonomy" id="51338"/>
    <lineage>
        <taxon>Eukaryota</taxon>
        <taxon>Metazoa</taxon>
        <taxon>Chordata</taxon>
        <taxon>Craniata</taxon>
        <taxon>Vertebrata</taxon>
        <taxon>Euteleostomi</taxon>
        <taxon>Mammalia</taxon>
        <taxon>Eutheria</taxon>
        <taxon>Euarchontoglires</taxon>
        <taxon>Glires</taxon>
        <taxon>Rodentia</taxon>
        <taxon>Castorimorpha</taxon>
        <taxon>Castoridae</taxon>
        <taxon>Castor</taxon>
    </lineage>
</organism>
<evidence type="ECO:0000256" key="13">
    <source>
        <dbReference type="ARBA" id="ARBA00023157"/>
    </source>
</evidence>
<dbReference type="FunFam" id="1.10.246.10:FF:000001">
    <property type="entry name" value="Serum albumin"/>
    <property type="match status" value="1"/>
</dbReference>
<evidence type="ECO:0000256" key="15">
    <source>
        <dbReference type="SAM" id="SignalP"/>
    </source>
</evidence>
<feature type="non-terminal residue" evidence="17">
    <location>
        <position position="161"/>
    </location>
</feature>
<feature type="chain" id="PRO_5034933873" description="Albumin" evidence="15">
    <location>
        <begin position="19"/>
        <end position="161"/>
    </location>
</feature>
<name>A0A8B7TGK7_CASCN</name>
<dbReference type="SMART" id="SM00103">
    <property type="entry name" value="ALBUMIN"/>
    <property type="match status" value="1"/>
</dbReference>
<keyword evidence="3" id="KW-0964">Secreted</keyword>
<gene>
    <name evidence="17" type="primary">LOC109674018</name>
</gene>
<keyword evidence="2" id="KW-0488">Methylation</keyword>
<dbReference type="PROSITE" id="PS51438">
    <property type="entry name" value="ALBUMIN_2"/>
    <property type="match status" value="1"/>
</dbReference>
<feature type="signal peptide" evidence="15">
    <location>
        <begin position="1"/>
        <end position="18"/>
    </location>
</feature>
<reference evidence="17" key="1">
    <citation type="submission" date="2025-08" db="UniProtKB">
        <authorList>
            <consortium name="RefSeq"/>
        </authorList>
    </citation>
    <scope>IDENTIFICATION</scope>
    <source>
        <tissue evidence="17">Leukocyte</tissue>
    </source>
</reference>
<evidence type="ECO:0000313" key="17">
    <source>
        <dbReference type="RefSeq" id="XP_020006729.1"/>
    </source>
</evidence>
<keyword evidence="12" id="KW-0446">Lipid-binding</keyword>
<evidence type="ECO:0000256" key="4">
    <source>
        <dbReference type="ARBA" id="ARBA00022553"/>
    </source>
</evidence>
<dbReference type="PANTHER" id="PTHR11385">
    <property type="entry name" value="SERUM ALBUMIN-RELATED"/>
    <property type="match status" value="1"/>
</dbReference>
<evidence type="ECO:0000256" key="1">
    <source>
        <dbReference type="ARBA" id="ARBA00004613"/>
    </source>
</evidence>
<dbReference type="Pfam" id="PF00273">
    <property type="entry name" value="Serum_albumin"/>
    <property type="match status" value="1"/>
</dbReference>
<keyword evidence="13" id="KW-1015">Disulfide bond</keyword>
<dbReference type="InterPro" id="IPR014760">
    <property type="entry name" value="Serum_albumin_N"/>
</dbReference>
<evidence type="ECO:0000256" key="6">
    <source>
        <dbReference type="ARBA" id="ARBA00022723"/>
    </source>
</evidence>
<evidence type="ECO:0000256" key="3">
    <source>
        <dbReference type="ARBA" id="ARBA00022525"/>
    </source>
</evidence>
<evidence type="ECO:0000256" key="12">
    <source>
        <dbReference type="ARBA" id="ARBA00023121"/>
    </source>
</evidence>
<dbReference type="AlphaFoldDB" id="A0A8B7TGK7"/>
<accession>A0A8B7TGK7</accession>
<keyword evidence="8" id="KW-0677">Repeat</keyword>
<dbReference type="Gene3D" id="1.10.246.10">
    <property type="match status" value="1"/>
</dbReference>